<accession>A0A5B1LM93</accession>
<comment type="caution">
    <text evidence="1">The sequence shown here is derived from an EMBL/GenBank/DDBJ whole genome shotgun (WGS) entry which is preliminary data.</text>
</comment>
<reference evidence="1 2" key="1">
    <citation type="submission" date="2019-09" db="EMBL/GenBank/DDBJ databases">
        <title>Nocardioides panacisoli sp. nov., isolated from the soil of a ginseng field.</title>
        <authorList>
            <person name="Cho C."/>
        </authorList>
    </citation>
    <scope>NUCLEOTIDE SEQUENCE [LARGE SCALE GENOMIC DNA]</scope>
    <source>
        <strain evidence="1 2">BN130099</strain>
    </source>
</reference>
<evidence type="ECO:0000313" key="1">
    <source>
        <dbReference type="EMBL" id="KAA1421596.1"/>
    </source>
</evidence>
<protein>
    <submittedName>
        <fullName evidence="1">Uncharacterized protein</fullName>
    </submittedName>
</protein>
<dbReference type="Proteomes" id="UP000325003">
    <property type="component" value="Unassembled WGS sequence"/>
</dbReference>
<dbReference type="RefSeq" id="WP_149727056.1">
    <property type="nucleotide sequence ID" value="NZ_VUJV01000001.1"/>
</dbReference>
<gene>
    <name evidence="1" type="ORF">F0U44_04765</name>
</gene>
<reference evidence="1 2" key="2">
    <citation type="submission" date="2019-09" db="EMBL/GenBank/DDBJ databases">
        <authorList>
            <person name="Jin C."/>
        </authorList>
    </citation>
    <scope>NUCLEOTIDE SEQUENCE [LARGE SCALE GENOMIC DNA]</scope>
    <source>
        <strain evidence="1 2">BN130099</strain>
    </source>
</reference>
<evidence type="ECO:0000313" key="2">
    <source>
        <dbReference type="Proteomes" id="UP000325003"/>
    </source>
</evidence>
<keyword evidence="2" id="KW-1185">Reference proteome</keyword>
<dbReference type="AlphaFoldDB" id="A0A5B1LM93"/>
<sequence length="402" mass="43158">MSARLETAAEILKLERLLSLEHGTLEFLGEVAPSEIRTLREKATDSLFDTGAKSMARLAAAAAITPSALVATIAEKSFGPLMCARAAAAVDPAKAIDVAKRLSPDFLADATIELDPRRVARIIAGVPTELVEPVARELGRRKEHVTMGRFLAFVPDHSIVAAMTALSDEAMLRTAFVLEHKEALDHAVGLLPPERLPGVLRIASEQGLWAEALDLLDHLSHERRGPIADVVGSMEEDVVAELVRAVSAADLWEALLPVVSVMSEQGRLQIAGRPAFHEPRILEEIVGSAARDGRLWPDLLPLVVALPGVVRAKAADLIARQDPHAVVDLITAAHGHALWPLLLPVLTELDEESRAHMVGVIDAADPDLVSAVAHLREDPDLTDLLPLVPTDIMSAVDRAVAR</sequence>
<name>A0A5B1LM93_9ACTN</name>
<organism evidence="1 2">
    <name type="scientific">Nocardioides humilatus</name>
    <dbReference type="NCBI Taxonomy" id="2607660"/>
    <lineage>
        <taxon>Bacteria</taxon>
        <taxon>Bacillati</taxon>
        <taxon>Actinomycetota</taxon>
        <taxon>Actinomycetes</taxon>
        <taxon>Propionibacteriales</taxon>
        <taxon>Nocardioidaceae</taxon>
        <taxon>Nocardioides</taxon>
    </lineage>
</organism>
<proteinExistence type="predicted"/>
<dbReference type="EMBL" id="VUJV01000001">
    <property type="protein sequence ID" value="KAA1421596.1"/>
    <property type="molecule type" value="Genomic_DNA"/>
</dbReference>